<feature type="repeat" description="ANK" evidence="3">
    <location>
        <begin position="94"/>
        <end position="120"/>
    </location>
</feature>
<dbReference type="OrthoDB" id="5428966at2759"/>
<feature type="repeat" description="ANK" evidence="3">
    <location>
        <begin position="1"/>
        <end position="27"/>
    </location>
</feature>
<dbReference type="RefSeq" id="XP_008079966.1">
    <property type="nucleotide sequence ID" value="XM_008081775.1"/>
</dbReference>
<reference evidence="4 5" key="1">
    <citation type="journal article" date="2013" name="BMC Genomics">
        <title>Genomics-driven discovery of the pneumocandin biosynthetic gene cluster in the fungus Glarea lozoyensis.</title>
        <authorList>
            <person name="Chen L."/>
            <person name="Yue Q."/>
            <person name="Zhang X."/>
            <person name="Xiang M."/>
            <person name="Wang C."/>
            <person name="Li S."/>
            <person name="Che Y."/>
            <person name="Ortiz-Lopez F.J."/>
            <person name="Bills G.F."/>
            <person name="Liu X."/>
            <person name="An Z."/>
        </authorList>
    </citation>
    <scope>NUCLEOTIDE SEQUENCE [LARGE SCALE GENOMIC DNA]</scope>
    <source>
        <strain evidence="5">ATCC 20868 / MF5171</strain>
    </source>
</reference>
<dbReference type="Gene3D" id="1.25.40.20">
    <property type="entry name" value="Ankyrin repeat-containing domain"/>
    <property type="match status" value="4"/>
</dbReference>
<dbReference type="PROSITE" id="PS50088">
    <property type="entry name" value="ANK_REPEAT"/>
    <property type="match status" value="6"/>
</dbReference>
<evidence type="ECO:0000313" key="5">
    <source>
        <dbReference type="Proteomes" id="UP000016922"/>
    </source>
</evidence>
<dbReference type="PANTHER" id="PTHR24193:SF121">
    <property type="entry name" value="ADA2A-CONTAINING COMPLEX COMPONENT 3, ISOFORM D"/>
    <property type="match status" value="1"/>
</dbReference>
<dbReference type="eggNOG" id="KOG0504">
    <property type="taxonomic scope" value="Eukaryota"/>
</dbReference>
<dbReference type="PANTHER" id="PTHR24193">
    <property type="entry name" value="ANKYRIN REPEAT PROTEIN"/>
    <property type="match status" value="1"/>
</dbReference>
<dbReference type="PRINTS" id="PR01415">
    <property type="entry name" value="ANKYRIN"/>
</dbReference>
<dbReference type="Pfam" id="PF12796">
    <property type="entry name" value="Ank_2"/>
    <property type="match status" value="2"/>
</dbReference>
<dbReference type="GO" id="GO:0045944">
    <property type="term" value="P:positive regulation of transcription by RNA polymerase II"/>
    <property type="evidence" value="ECO:0007669"/>
    <property type="project" value="TreeGrafter"/>
</dbReference>
<dbReference type="Pfam" id="PF13637">
    <property type="entry name" value="Ank_4"/>
    <property type="match status" value="1"/>
</dbReference>
<evidence type="ECO:0000313" key="4">
    <source>
        <dbReference type="EMBL" id="EPE33349.1"/>
    </source>
</evidence>
<protein>
    <submittedName>
        <fullName evidence="4">Ankyrin repeat-containing protein</fullName>
    </submittedName>
</protein>
<evidence type="ECO:0000256" key="1">
    <source>
        <dbReference type="ARBA" id="ARBA00022737"/>
    </source>
</evidence>
<dbReference type="SUPFAM" id="SSF48403">
    <property type="entry name" value="Ankyrin repeat"/>
    <property type="match status" value="1"/>
</dbReference>
<dbReference type="InterPro" id="IPR036770">
    <property type="entry name" value="Ankyrin_rpt-contain_sf"/>
</dbReference>
<feature type="repeat" description="ANK" evidence="3">
    <location>
        <begin position="28"/>
        <end position="60"/>
    </location>
</feature>
<evidence type="ECO:0000256" key="3">
    <source>
        <dbReference type="PROSITE-ProRule" id="PRU00023"/>
    </source>
</evidence>
<feature type="repeat" description="ANK" evidence="3">
    <location>
        <begin position="61"/>
        <end position="93"/>
    </location>
</feature>
<name>S3D8A5_GLAL2</name>
<dbReference type="InterPro" id="IPR050663">
    <property type="entry name" value="Ankyrin-SOCS_Box"/>
</dbReference>
<proteinExistence type="predicted"/>
<accession>S3D8A5</accession>
<evidence type="ECO:0000256" key="2">
    <source>
        <dbReference type="ARBA" id="ARBA00023043"/>
    </source>
</evidence>
<dbReference type="InterPro" id="IPR002110">
    <property type="entry name" value="Ankyrin_rpt"/>
</dbReference>
<dbReference type="AlphaFoldDB" id="S3D8A5"/>
<dbReference type="GO" id="GO:0005634">
    <property type="term" value="C:nucleus"/>
    <property type="evidence" value="ECO:0007669"/>
    <property type="project" value="TreeGrafter"/>
</dbReference>
<dbReference type="SMART" id="SM00248">
    <property type="entry name" value="ANK"/>
    <property type="match status" value="8"/>
</dbReference>
<dbReference type="GO" id="GO:0000976">
    <property type="term" value="F:transcription cis-regulatory region binding"/>
    <property type="evidence" value="ECO:0007669"/>
    <property type="project" value="TreeGrafter"/>
</dbReference>
<dbReference type="EMBL" id="KE145358">
    <property type="protein sequence ID" value="EPE33349.1"/>
    <property type="molecule type" value="Genomic_DNA"/>
</dbReference>
<gene>
    <name evidence="4" type="ORF">GLAREA_06361</name>
</gene>
<dbReference type="GeneID" id="19465415"/>
<dbReference type="HOGENOM" id="CLU_706056_0_0_1"/>
<dbReference type="PROSITE" id="PS50297">
    <property type="entry name" value="ANK_REP_REGION"/>
    <property type="match status" value="4"/>
</dbReference>
<keyword evidence="2 3" id="KW-0040">ANK repeat</keyword>
<dbReference type="STRING" id="1116229.S3D8A5"/>
<keyword evidence="5" id="KW-1185">Reference proteome</keyword>
<dbReference type="KEGG" id="glz:GLAREA_06361"/>
<dbReference type="Proteomes" id="UP000016922">
    <property type="component" value="Unassembled WGS sequence"/>
</dbReference>
<sequence>MNAVQIGDISLVKLLIENGAEIEEKNDLGQTSMHIAAADGKAELVELLLKEGGLIEEKNDMGRAPLHIAVLSGNLNMTKILLDAGAKVEAVDNKKSTPLHYAADFGKERIIRLLLDKMADRRIDIDTVDGQGKTALFRAASNGHKLAVAMLLETGAASSGTETSHPIDRRKGTALEGAVVNGHAGVVNLLLCTSYQYIKPVSRFPKNVLGADIKEGHQDTSTKTTAHDTHVDEGVYNTQVDDRVYNKWVLTNLLNIAMEAPKISPIIVQNLVAAGADINYGKRPGLSDPLTHLQEAANRGDDKAVDVLLAVGADTNTKQTAHYPEALQIAAESNRESIVKKLLAAGADPNAIVSDERWPRGHSGARSALQAAQNRGHQNIVGILTAAGALR</sequence>
<keyword evidence="1" id="KW-0677">Repeat</keyword>
<organism evidence="4 5">
    <name type="scientific">Glarea lozoyensis (strain ATCC 20868 / MF5171)</name>
    <dbReference type="NCBI Taxonomy" id="1116229"/>
    <lineage>
        <taxon>Eukaryota</taxon>
        <taxon>Fungi</taxon>
        <taxon>Dikarya</taxon>
        <taxon>Ascomycota</taxon>
        <taxon>Pezizomycotina</taxon>
        <taxon>Leotiomycetes</taxon>
        <taxon>Helotiales</taxon>
        <taxon>Helotiaceae</taxon>
        <taxon>Glarea</taxon>
    </lineage>
</organism>
<feature type="repeat" description="ANK" evidence="3">
    <location>
        <begin position="288"/>
        <end position="320"/>
    </location>
</feature>
<feature type="repeat" description="ANK" evidence="3">
    <location>
        <begin position="131"/>
        <end position="163"/>
    </location>
</feature>